<dbReference type="VEuPathDB" id="FungiDB:SCHCODRAFT_02495894"/>
<organism evidence="2">
    <name type="scientific">Schizophyllum commune (strain H4-8 / FGSC 9210)</name>
    <name type="common">Split gill fungus</name>
    <dbReference type="NCBI Taxonomy" id="578458"/>
    <lineage>
        <taxon>Eukaryota</taxon>
        <taxon>Fungi</taxon>
        <taxon>Dikarya</taxon>
        <taxon>Basidiomycota</taxon>
        <taxon>Agaricomycotina</taxon>
        <taxon>Agaricomycetes</taxon>
        <taxon>Agaricomycetidae</taxon>
        <taxon>Agaricales</taxon>
        <taxon>Schizophyllaceae</taxon>
        <taxon>Schizophyllum</taxon>
    </lineage>
</organism>
<dbReference type="KEGG" id="scm:SCHCO_02495894"/>
<dbReference type="AlphaFoldDB" id="D8Q2H8"/>
<name>D8Q2H8_SCHCM</name>
<dbReference type="OrthoDB" id="10299723at2759"/>
<dbReference type="HOGENOM" id="CLU_806884_0_0_1"/>
<keyword evidence="2" id="KW-1185">Reference proteome</keyword>
<sequence>MIFSPRPPNPPGFVELSANAYHTAPSPPPFLFDPSVPSFQPSLKTLQALGDPGVRAVVSPAVARHALAIEQRHARRMDPYGVQFLHETTYNDGVRERIDYDGWPTIMPTLTPFGASDIPCIEMTDASETTADDACGEPMEGIEDTTLVDASRYAFSPTPPLLVKAKEALSPSLYSTSDVTSQPSTLSLRSASLPPLARPHGKDQFSRGRCAICSKASKHHLSSSCPAEYAPLHRRVEDEDGQTFWVSTLEDRPEACCDFNEGLRCSNDCPTDSHWCSLCAQYTHGAQDCPLYFRYVGGGKFESHTRDNYLPNCRPLRRQAPKKIYKTNNFNVNNVNSHTATFGS</sequence>
<protein>
    <submittedName>
        <fullName evidence="1">Expressed protein</fullName>
    </submittedName>
</protein>
<dbReference type="InParanoid" id="D8Q2H8"/>
<gene>
    <name evidence="1" type="ORF">SCHCODRAFT_82151</name>
</gene>
<proteinExistence type="predicted"/>
<dbReference type="EMBL" id="GL377305">
    <property type="protein sequence ID" value="EFI98123.1"/>
    <property type="molecule type" value="Genomic_DNA"/>
</dbReference>
<dbReference type="RefSeq" id="XP_003033026.1">
    <property type="nucleotide sequence ID" value="XM_003032980.1"/>
</dbReference>
<dbReference type="Proteomes" id="UP000007431">
    <property type="component" value="Unassembled WGS sequence"/>
</dbReference>
<reference evidence="1 2" key="1">
    <citation type="journal article" date="2010" name="Nat. Biotechnol.">
        <title>Genome sequence of the model mushroom Schizophyllum commune.</title>
        <authorList>
            <person name="Ohm R.A."/>
            <person name="de Jong J.F."/>
            <person name="Lugones L.G."/>
            <person name="Aerts A."/>
            <person name="Kothe E."/>
            <person name="Stajich J.E."/>
            <person name="de Vries R.P."/>
            <person name="Record E."/>
            <person name="Levasseur A."/>
            <person name="Baker S.E."/>
            <person name="Bartholomew K.A."/>
            <person name="Coutinho P.M."/>
            <person name="Erdmann S."/>
            <person name="Fowler T.J."/>
            <person name="Gathman A.C."/>
            <person name="Lombard V."/>
            <person name="Henrissat B."/>
            <person name="Knabe N."/>
            <person name="Kuees U."/>
            <person name="Lilly W.W."/>
            <person name="Lindquist E."/>
            <person name="Lucas S."/>
            <person name="Magnuson J.K."/>
            <person name="Piumi F."/>
            <person name="Raudaskoski M."/>
            <person name="Salamov A."/>
            <person name="Schmutz J."/>
            <person name="Schwarze F.W.M.R."/>
            <person name="vanKuyk P.A."/>
            <person name="Horton J.S."/>
            <person name="Grigoriev I.V."/>
            <person name="Woesten H.A.B."/>
        </authorList>
    </citation>
    <scope>NUCLEOTIDE SEQUENCE [LARGE SCALE GENOMIC DNA]</scope>
    <source>
        <strain evidence="2">H4-8 / FGSC 9210</strain>
    </source>
</reference>
<dbReference type="GeneID" id="9586142"/>
<evidence type="ECO:0000313" key="2">
    <source>
        <dbReference type="Proteomes" id="UP000007431"/>
    </source>
</evidence>
<evidence type="ECO:0000313" key="1">
    <source>
        <dbReference type="EMBL" id="EFI98123.1"/>
    </source>
</evidence>
<accession>D8Q2H8</accession>